<keyword evidence="3" id="KW-0614">Plasmid</keyword>
<dbReference type="Pfam" id="PF00106">
    <property type="entry name" value="adh_short"/>
    <property type="match status" value="1"/>
</dbReference>
<keyword evidence="4" id="KW-1185">Reference proteome</keyword>
<dbReference type="InterPro" id="IPR020904">
    <property type="entry name" value="Sc_DH/Rdtase_CS"/>
</dbReference>
<gene>
    <name evidence="3" type="ORF">ATM17_30260</name>
</gene>
<dbReference type="SUPFAM" id="SSF51735">
    <property type="entry name" value="NAD(P)-binding Rossmann-fold domains"/>
    <property type="match status" value="1"/>
</dbReference>
<dbReference type="Proteomes" id="UP000076088">
    <property type="component" value="Plasmid unnamed1"/>
</dbReference>
<dbReference type="Gene3D" id="3.40.50.720">
    <property type="entry name" value="NAD(P)-binding Rossmann-like Domain"/>
    <property type="match status" value="1"/>
</dbReference>
<dbReference type="PRINTS" id="PR00081">
    <property type="entry name" value="GDHRDH"/>
</dbReference>
<dbReference type="InterPro" id="IPR036291">
    <property type="entry name" value="NAD(P)-bd_dom_sf"/>
</dbReference>
<evidence type="ECO:0000256" key="1">
    <source>
        <dbReference type="ARBA" id="ARBA00006484"/>
    </source>
</evidence>
<accession>A0AAC9AZ60</accession>
<protein>
    <submittedName>
        <fullName evidence="3">3-hydroxyacyl-CoA dehydrogenase</fullName>
    </submittedName>
</protein>
<dbReference type="InterPro" id="IPR050259">
    <property type="entry name" value="SDR"/>
</dbReference>
<dbReference type="GO" id="GO:0032787">
    <property type="term" value="P:monocarboxylic acid metabolic process"/>
    <property type="evidence" value="ECO:0007669"/>
    <property type="project" value="UniProtKB-ARBA"/>
</dbReference>
<dbReference type="EMBL" id="CP013345">
    <property type="protein sequence ID" value="AMU92545.1"/>
    <property type="molecule type" value="Genomic_DNA"/>
</dbReference>
<dbReference type="CDD" id="cd05233">
    <property type="entry name" value="SDR_c"/>
    <property type="match status" value="1"/>
</dbReference>
<evidence type="ECO:0000313" key="4">
    <source>
        <dbReference type="Proteomes" id="UP000076088"/>
    </source>
</evidence>
<dbReference type="PANTHER" id="PTHR42879:SF2">
    <property type="entry name" value="3-OXOACYL-[ACYL-CARRIER-PROTEIN] REDUCTASE FABG"/>
    <property type="match status" value="1"/>
</dbReference>
<dbReference type="PANTHER" id="PTHR42879">
    <property type="entry name" value="3-OXOACYL-(ACYL-CARRIER-PROTEIN) REDUCTASE"/>
    <property type="match status" value="1"/>
</dbReference>
<reference evidence="3 4" key="2">
    <citation type="journal article" date="2016" name="Genome Announc.">
        <title>Complete Genome Sequence of Sphingopyxis macrogoltabida Strain 203N (NBRC 111659), a Polyethylene Glycol Degrader.</title>
        <authorList>
            <person name="Ohtsubo Y."/>
            <person name="Nonoyama S."/>
            <person name="Nagata Y."/>
            <person name="Numata M."/>
            <person name="Tsuchikane K."/>
            <person name="Hosoyama A."/>
            <person name="Yamazoe A."/>
            <person name="Tsuda M."/>
            <person name="Fujita N."/>
            <person name="Kawai F."/>
        </authorList>
    </citation>
    <scope>NUCLEOTIDE SEQUENCE [LARGE SCALE GENOMIC DNA]</scope>
    <source>
        <strain evidence="3 4">203N</strain>
    </source>
</reference>
<sequence>MSDLSGRTGEGHPRRHAVITGAGQGIGAAIARRLAGQGMRVTLMGRQLAPLAELASDLPDARPVTVDVSDVDAVRDAFETAVSAHGPVDILVSNAGQAGSSPFAQTSPDLWKRMLDVNLSGPFYCAQQVVPQMQSAGWGRIITIASTAGQRGYPFVAGYVAAKHGVVGMTRSLALEVARQGVTVNAVCPGYTETEMVQQGIADVVARTGRSEVEARATFEKFSPQQRLIQPAEVAATVAWLCTEDARGITGQCLAVSGGEVM</sequence>
<organism evidence="3 4">
    <name type="scientific">Sphingopyxis macrogoltabida</name>
    <name type="common">Sphingomonas macrogoltabidus</name>
    <dbReference type="NCBI Taxonomy" id="33050"/>
    <lineage>
        <taxon>Bacteria</taxon>
        <taxon>Pseudomonadati</taxon>
        <taxon>Pseudomonadota</taxon>
        <taxon>Alphaproteobacteria</taxon>
        <taxon>Sphingomonadales</taxon>
        <taxon>Sphingomonadaceae</taxon>
        <taxon>Sphingopyxis</taxon>
    </lineage>
</organism>
<geneLocation type="plasmid" evidence="3 4">
    <name>unnamed1</name>
</geneLocation>
<reference evidence="4" key="1">
    <citation type="submission" date="2015-11" db="EMBL/GenBank/DDBJ databases">
        <title>Complete genome sequence of a polyethylene-glycol degrader Sphingopyxis macrogoltabida 203N (NBRC 111659).</title>
        <authorList>
            <person name="Yoshiyuki O."/>
            <person name="Shouta N."/>
            <person name="Nagata Y."/>
            <person name="Numata M."/>
            <person name="Tsuchikane K."/>
            <person name="Hosoyama A."/>
            <person name="Yamazoe A."/>
            <person name="Tsuda M."/>
            <person name="Fujita N."/>
            <person name="Kawai F."/>
        </authorList>
    </citation>
    <scope>NUCLEOTIDE SEQUENCE [LARGE SCALE GENOMIC DNA]</scope>
    <source>
        <strain evidence="4">203N</strain>
        <plasmid evidence="4">unnamed1</plasmid>
    </source>
</reference>
<dbReference type="InterPro" id="IPR002347">
    <property type="entry name" value="SDR_fam"/>
</dbReference>
<dbReference type="PRINTS" id="PR00080">
    <property type="entry name" value="SDRFAMILY"/>
</dbReference>
<evidence type="ECO:0000313" key="3">
    <source>
        <dbReference type="EMBL" id="AMU92545.1"/>
    </source>
</evidence>
<dbReference type="AlphaFoldDB" id="A0AAC9AZ60"/>
<evidence type="ECO:0000256" key="2">
    <source>
        <dbReference type="RuleBase" id="RU000363"/>
    </source>
</evidence>
<dbReference type="PROSITE" id="PS00061">
    <property type="entry name" value="ADH_SHORT"/>
    <property type="match status" value="1"/>
</dbReference>
<dbReference type="FunFam" id="3.40.50.720:FF:000084">
    <property type="entry name" value="Short-chain dehydrogenase reductase"/>
    <property type="match status" value="1"/>
</dbReference>
<dbReference type="RefSeq" id="WP_054734484.1">
    <property type="nucleotide sequence ID" value="NZ_CP009430.1"/>
</dbReference>
<proteinExistence type="inferred from homology"/>
<name>A0AAC9AZ60_SPHMC</name>
<dbReference type="KEGG" id="smaz:LH19_26265"/>
<comment type="similarity">
    <text evidence="1 2">Belongs to the short-chain dehydrogenases/reductases (SDR) family.</text>
</comment>